<organism evidence="1 2">
    <name type="scientific">Desulfonema magnum</name>
    <dbReference type="NCBI Taxonomy" id="45655"/>
    <lineage>
        <taxon>Bacteria</taxon>
        <taxon>Pseudomonadati</taxon>
        <taxon>Thermodesulfobacteriota</taxon>
        <taxon>Desulfobacteria</taxon>
        <taxon>Desulfobacterales</taxon>
        <taxon>Desulfococcaceae</taxon>
        <taxon>Desulfonema</taxon>
    </lineage>
</organism>
<proteinExistence type="predicted"/>
<evidence type="ECO:0000313" key="1">
    <source>
        <dbReference type="EMBL" id="QTA90613.1"/>
    </source>
</evidence>
<accession>A0A975GS14</accession>
<sequence length="184" mass="21326">MSFIEIESDQIKLPPEVVRKLKGKKIQFVEFQNGFLMKPVSEALKGSGASSGVQNYQNFKYKDITGRIIDCAMRVHSALGPGFLEVIYQRALAIEFQREHLVFKREVEMPIYYPGHHESIGKRRVDFLVENVVFVELKAKSKLTNDHYAQTINYLEAHRVIEISLLFNFGEKSLKWKRFVKSKS</sequence>
<dbReference type="AlphaFoldDB" id="A0A975GS14"/>
<dbReference type="InterPro" id="IPR026350">
    <property type="entry name" value="GxxExxY"/>
</dbReference>
<gene>
    <name evidence="1" type="ORF">dnm_066740</name>
</gene>
<protein>
    <submittedName>
        <fullName evidence="1">GxxExxY domain-containing protein</fullName>
    </submittedName>
</protein>
<name>A0A975GS14_9BACT</name>
<keyword evidence="2" id="KW-1185">Reference proteome</keyword>
<dbReference type="EMBL" id="CP061800">
    <property type="protein sequence ID" value="QTA90613.1"/>
    <property type="molecule type" value="Genomic_DNA"/>
</dbReference>
<dbReference type="RefSeq" id="WP_207678731.1">
    <property type="nucleotide sequence ID" value="NZ_CP061800.1"/>
</dbReference>
<reference evidence="1" key="1">
    <citation type="journal article" date="2021" name="Microb. Physiol.">
        <title>Proteogenomic Insights into the Physiology of Marine, Sulfate-Reducing, Filamentous Desulfonema limicola and Desulfonema magnum.</title>
        <authorList>
            <person name="Schnaars V."/>
            <person name="Wohlbrand L."/>
            <person name="Scheve S."/>
            <person name="Hinrichs C."/>
            <person name="Reinhardt R."/>
            <person name="Rabus R."/>
        </authorList>
    </citation>
    <scope>NUCLEOTIDE SEQUENCE</scope>
    <source>
        <strain evidence="1">4be13</strain>
    </source>
</reference>
<evidence type="ECO:0000313" key="2">
    <source>
        <dbReference type="Proteomes" id="UP000663722"/>
    </source>
</evidence>
<dbReference type="Pfam" id="PF13366">
    <property type="entry name" value="PDDEXK_3"/>
    <property type="match status" value="1"/>
</dbReference>
<dbReference type="Proteomes" id="UP000663722">
    <property type="component" value="Chromosome"/>
</dbReference>
<dbReference type="NCBIfam" id="TIGR04256">
    <property type="entry name" value="GxxExxY"/>
    <property type="match status" value="1"/>
</dbReference>
<dbReference type="KEGG" id="dmm:dnm_066740"/>